<dbReference type="Gene3D" id="1.20.1280.50">
    <property type="match status" value="1"/>
</dbReference>
<dbReference type="SUPFAM" id="SSF81383">
    <property type="entry name" value="F-box domain"/>
    <property type="match status" value="1"/>
</dbReference>
<name>A0ABR1J0U1_9AGAR</name>
<proteinExistence type="predicted"/>
<accession>A0ABR1J0U1</accession>
<protein>
    <recommendedName>
        <fullName evidence="1">F-box domain-containing protein</fullName>
    </recommendedName>
</protein>
<keyword evidence="3" id="KW-1185">Reference proteome</keyword>
<evidence type="ECO:0000259" key="1">
    <source>
        <dbReference type="Pfam" id="PF12937"/>
    </source>
</evidence>
<dbReference type="InterPro" id="IPR036047">
    <property type="entry name" value="F-box-like_dom_sf"/>
</dbReference>
<dbReference type="Gene3D" id="3.80.10.10">
    <property type="entry name" value="Ribonuclease Inhibitor"/>
    <property type="match status" value="1"/>
</dbReference>
<comment type="caution">
    <text evidence="2">The sequence shown here is derived from an EMBL/GenBank/DDBJ whole genome shotgun (WGS) entry which is preliminary data.</text>
</comment>
<dbReference type="EMBL" id="JBANRG010000042">
    <property type="protein sequence ID" value="KAK7446995.1"/>
    <property type="molecule type" value="Genomic_DNA"/>
</dbReference>
<reference evidence="2 3" key="1">
    <citation type="submission" date="2024-01" db="EMBL/GenBank/DDBJ databases">
        <title>A draft genome for the cacao thread blight pathogen Marasmiellus scandens.</title>
        <authorList>
            <person name="Baruah I.K."/>
            <person name="Leung J."/>
            <person name="Bukari Y."/>
            <person name="Amoako-Attah I."/>
            <person name="Meinhardt L.W."/>
            <person name="Bailey B.A."/>
            <person name="Cohen S.P."/>
        </authorList>
    </citation>
    <scope>NUCLEOTIDE SEQUENCE [LARGE SCALE GENOMIC DNA]</scope>
    <source>
        <strain evidence="2 3">GH-19</strain>
    </source>
</reference>
<feature type="domain" description="F-box" evidence="1">
    <location>
        <begin position="83"/>
        <end position="144"/>
    </location>
</feature>
<sequence>MTFTTSFDHPRVSIRDANDLSSKLIGLSKYRTLKEILAQGQSDLDYYDTEISLLKKDLHALEEKRARLHAYLEKCRALNSPIQGLPPELLSEIFALSSNSMGFGSPYWVPSGKPRDRVAFRLAAVCSRWRNLALSTPGLWSRLEISFSPSWPSWVPVAIDTCLERSGQHVLSVMVEGCLENLDKTDWQSVLHSLARQAHRWGSADINLSVPPHLRQECLDRMTLHSFPVLGSLTIGAPGQWVTLQGHSMFRNTPKLSTLKLYSEVAANNWRRYDYNITALTLRGTNLLDTMNILRQCKGLTSLNYTHAVNKREYSILRNNVEAGVLLPVHLDRLRSLSIFTPQDFISSTMSLLASLLRLPALTSLAVEQTFRAAFTEHTLWTAGLWSFLSITSCSETLTALSLKSFMPADEIDSVLAVVPNLSEFSFHCTSRSTAVEWDGLISCLYLPSHMPAATDTKAVPIQKKSFIPKLKHLSLHVPNSDAFDLEGFAEAIRSRWMSEGMPAETAVDCIRSVELKMRRSQLAIIEDDVAFDILLDLELEGLILAIGVLAPAKTTNLSIFSRD</sequence>
<organism evidence="2 3">
    <name type="scientific">Marasmiellus scandens</name>
    <dbReference type="NCBI Taxonomy" id="2682957"/>
    <lineage>
        <taxon>Eukaryota</taxon>
        <taxon>Fungi</taxon>
        <taxon>Dikarya</taxon>
        <taxon>Basidiomycota</taxon>
        <taxon>Agaricomycotina</taxon>
        <taxon>Agaricomycetes</taxon>
        <taxon>Agaricomycetidae</taxon>
        <taxon>Agaricales</taxon>
        <taxon>Marasmiineae</taxon>
        <taxon>Omphalotaceae</taxon>
        <taxon>Marasmiellus</taxon>
    </lineage>
</organism>
<gene>
    <name evidence="2" type="ORF">VKT23_014208</name>
</gene>
<evidence type="ECO:0000313" key="3">
    <source>
        <dbReference type="Proteomes" id="UP001498398"/>
    </source>
</evidence>
<dbReference type="InterPro" id="IPR001810">
    <property type="entry name" value="F-box_dom"/>
</dbReference>
<dbReference type="InterPro" id="IPR032675">
    <property type="entry name" value="LRR_dom_sf"/>
</dbReference>
<evidence type="ECO:0000313" key="2">
    <source>
        <dbReference type="EMBL" id="KAK7446995.1"/>
    </source>
</evidence>
<dbReference type="Pfam" id="PF12937">
    <property type="entry name" value="F-box-like"/>
    <property type="match status" value="1"/>
</dbReference>
<dbReference type="Proteomes" id="UP001498398">
    <property type="component" value="Unassembled WGS sequence"/>
</dbReference>